<dbReference type="PANTHER" id="PTHR24373">
    <property type="entry name" value="SLIT RELATED LEUCINE-RICH REPEAT NEURONAL PROTEIN"/>
    <property type="match status" value="1"/>
</dbReference>
<evidence type="ECO:0000313" key="4">
    <source>
        <dbReference type="EMBL" id="CAH3018876.1"/>
    </source>
</evidence>
<accession>A0ABN8LX64</accession>
<sequence>MNHCGLEHIESGVFQSMKNLSDLHLKWNALTNIQALKGLEQLTVLRLRGNNISTIADRTFEGLKYLSTLDLGQNLLRSVPDLTGLVDVGVIHFDDNQIADITKLGKAGYISIWKL</sequence>
<dbReference type="Gene3D" id="3.80.10.10">
    <property type="entry name" value="Ribonuclease Inhibitor"/>
    <property type="match status" value="1"/>
</dbReference>
<dbReference type="PANTHER" id="PTHR24373:SF275">
    <property type="entry name" value="TIR DOMAIN-CONTAINING PROTEIN"/>
    <property type="match status" value="1"/>
</dbReference>
<keyword evidence="1" id="KW-0433">Leucine-rich repeat</keyword>
<keyword evidence="5" id="KW-1185">Reference proteome</keyword>
<evidence type="ECO:0000256" key="1">
    <source>
        <dbReference type="ARBA" id="ARBA00022614"/>
    </source>
</evidence>
<dbReference type="InterPro" id="IPR003591">
    <property type="entry name" value="Leu-rich_rpt_typical-subtyp"/>
</dbReference>
<reference evidence="4 5" key="1">
    <citation type="submission" date="2022-05" db="EMBL/GenBank/DDBJ databases">
        <authorList>
            <consortium name="Genoscope - CEA"/>
            <person name="William W."/>
        </authorList>
    </citation>
    <scope>NUCLEOTIDE SEQUENCE [LARGE SCALE GENOMIC DNA]</scope>
</reference>
<comment type="caution">
    <text evidence="4">The sequence shown here is derived from an EMBL/GenBank/DDBJ whole genome shotgun (WGS) entry which is preliminary data.</text>
</comment>
<dbReference type="SUPFAM" id="SSF52058">
    <property type="entry name" value="L domain-like"/>
    <property type="match status" value="1"/>
</dbReference>
<dbReference type="Pfam" id="PF13855">
    <property type="entry name" value="LRR_8"/>
    <property type="match status" value="1"/>
</dbReference>
<dbReference type="InterPro" id="IPR032675">
    <property type="entry name" value="LRR_dom_sf"/>
</dbReference>
<evidence type="ECO:0000256" key="2">
    <source>
        <dbReference type="ARBA" id="ARBA00022729"/>
    </source>
</evidence>
<evidence type="ECO:0000256" key="3">
    <source>
        <dbReference type="ARBA" id="ARBA00022737"/>
    </source>
</evidence>
<organism evidence="4 5">
    <name type="scientific">Porites evermanni</name>
    <dbReference type="NCBI Taxonomy" id="104178"/>
    <lineage>
        <taxon>Eukaryota</taxon>
        <taxon>Metazoa</taxon>
        <taxon>Cnidaria</taxon>
        <taxon>Anthozoa</taxon>
        <taxon>Hexacorallia</taxon>
        <taxon>Scleractinia</taxon>
        <taxon>Fungiina</taxon>
        <taxon>Poritidae</taxon>
        <taxon>Porites</taxon>
    </lineage>
</organism>
<dbReference type="SMART" id="SM00369">
    <property type="entry name" value="LRR_TYP"/>
    <property type="match status" value="3"/>
</dbReference>
<protein>
    <submittedName>
        <fullName evidence="4">Uncharacterized protein</fullName>
    </submittedName>
</protein>
<gene>
    <name evidence="4" type="ORF">PEVE_00045221</name>
</gene>
<keyword evidence="3" id="KW-0677">Repeat</keyword>
<dbReference type="Proteomes" id="UP001159427">
    <property type="component" value="Unassembled WGS sequence"/>
</dbReference>
<evidence type="ECO:0000313" key="5">
    <source>
        <dbReference type="Proteomes" id="UP001159427"/>
    </source>
</evidence>
<name>A0ABN8LX64_9CNID</name>
<dbReference type="InterPro" id="IPR050328">
    <property type="entry name" value="Dev_Immune_Receptor"/>
</dbReference>
<dbReference type="EMBL" id="CALNXI010000099">
    <property type="protein sequence ID" value="CAH3018876.1"/>
    <property type="molecule type" value="Genomic_DNA"/>
</dbReference>
<proteinExistence type="predicted"/>
<dbReference type="InterPro" id="IPR001611">
    <property type="entry name" value="Leu-rich_rpt"/>
</dbReference>
<dbReference type="PROSITE" id="PS51450">
    <property type="entry name" value="LRR"/>
    <property type="match status" value="1"/>
</dbReference>
<keyword evidence="2" id="KW-0732">Signal</keyword>